<feature type="chain" id="PRO_5034122624" evidence="2">
    <location>
        <begin position="25"/>
        <end position="365"/>
    </location>
</feature>
<gene>
    <name evidence="3" type="ORF">I6I10_03465</name>
</gene>
<dbReference type="Gene3D" id="2.40.10.10">
    <property type="entry name" value="Trypsin-like serine proteases"/>
    <property type="match status" value="2"/>
</dbReference>
<sequence>MRRSALVAATIVIAALIVATFVATQPDREPQDTALPPSIPSSVASSPTPEPPRPPAAEQQRSDAHPDTGASTDGPTEEYSYGRGYVVEDPDPTDVPETFDDLTAADIARIATDNGLLLHRYEVGFLEQNQAMIRTYPVYETAGYADNNWYTWDNPTAGMTILLRDPQTGDNTACTLTGFARNPESGDTYGITAGHCAEENHTEVYWQPAGSPQLVRLGSITVRQTAGKPTADSPFGFDTDVALFLISAEPSAAVNPLIANVYQATSVRAPEDLVPGQQVCKMGYRTEITCGSVIAANDSFVRVNLYTMPGDSGGVLYAPRDDGTVAIIGALSGSPTFTTGEAHDFLADFSLLQPVLAGMELQYVN</sequence>
<dbReference type="Proteomes" id="UP000596145">
    <property type="component" value="Chromosome"/>
</dbReference>
<dbReference type="GeneID" id="92761221"/>
<dbReference type="InterPro" id="IPR009003">
    <property type="entry name" value="Peptidase_S1_PA"/>
</dbReference>
<keyword evidence="2" id="KW-0732">Signal</keyword>
<evidence type="ECO:0000313" key="4">
    <source>
        <dbReference type="Proteomes" id="UP000596145"/>
    </source>
</evidence>
<dbReference type="InterPro" id="IPR043504">
    <property type="entry name" value="Peptidase_S1_PA_chymotrypsin"/>
</dbReference>
<evidence type="ECO:0000256" key="1">
    <source>
        <dbReference type="SAM" id="MobiDB-lite"/>
    </source>
</evidence>
<evidence type="ECO:0000256" key="2">
    <source>
        <dbReference type="SAM" id="SignalP"/>
    </source>
</evidence>
<name>A0A7T4EGJ7_9CORY</name>
<dbReference type="OrthoDB" id="8781117at2"/>
<reference evidence="3 4" key="1">
    <citation type="submission" date="2020-12" db="EMBL/GenBank/DDBJ databases">
        <title>FDA dAtabase for Regulatory Grade micrObial Sequences (FDA-ARGOS): Supporting development and validation of Infectious Disease Dx tests.</title>
        <authorList>
            <person name="Sproer C."/>
            <person name="Gronow S."/>
            <person name="Severitt S."/>
            <person name="Schroder I."/>
            <person name="Tallon L."/>
            <person name="Sadzewicz L."/>
            <person name="Zhao X."/>
            <person name="Boylan J."/>
            <person name="Ott S."/>
            <person name="Bowen H."/>
            <person name="Vavikolanu K."/>
            <person name="Mehta A."/>
            <person name="Aluvathingal J."/>
            <person name="Nadendla S."/>
            <person name="Lowell S."/>
            <person name="Myers T."/>
            <person name="Yan Y."/>
            <person name="Sichtig H."/>
        </authorList>
    </citation>
    <scope>NUCLEOTIDE SEQUENCE [LARGE SCALE GENOMIC DNA]</scope>
    <source>
        <strain evidence="3 4">FDAARGOS_1053</strain>
    </source>
</reference>
<feature type="signal peptide" evidence="2">
    <location>
        <begin position="1"/>
        <end position="24"/>
    </location>
</feature>
<evidence type="ECO:0000313" key="3">
    <source>
        <dbReference type="EMBL" id="QQB46987.1"/>
    </source>
</evidence>
<proteinExistence type="predicted"/>
<dbReference type="AlphaFoldDB" id="A0A7T4EGJ7"/>
<accession>A0A7T4EGJ7</accession>
<dbReference type="RefSeq" id="WP_084036170.1">
    <property type="nucleotide sequence ID" value="NZ_CP066007.1"/>
</dbReference>
<organism evidence="3 4">
    <name type="scientific">Corynebacterium glucuronolyticum</name>
    <dbReference type="NCBI Taxonomy" id="39791"/>
    <lineage>
        <taxon>Bacteria</taxon>
        <taxon>Bacillati</taxon>
        <taxon>Actinomycetota</taxon>
        <taxon>Actinomycetes</taxon>
        <taxon>Mycobacteriales</taxon>
        <taxon>Corynebacteriaceae</taxon>
        <taxon>Corynebacterium</taxon>
    </lineage>
</organism>
<protein>
    <submittedName>
        <fullName evidence="3">Trypsin</fullName>
    </submittedName>
</protein>
<feature type="region of interest" description="Disordered" evidence="1">
    <location>
        <begin position="26"/>
        <end position="93"/>
    </location>
</feature>
<dbReference type="EMBL" id="CP066007">
    <property type="protein sequence ID" value="QQB46987.1"/>
    <property type="molecule type" value="Genomic_DNA"/>
</dbReference>
<dbReference type="SUPFAM" id="SSF50494">
    <property type="entry name" value="Trypsin-like serine proteases"/>
    <property type="match status" value="1"/>
</dbReference>